<evidence type="ECO:0000313" key="1">
    <source>
        <dbReference type="EMBL" id="KAL2888826.1"/>
    </source>
</evidence>
<dbReference type="EMBL" id="JABSNW010000003">
    <property type="protein sequence ID" value="KAL2888826.1"/>
    <property type="molecule type" value="Genomic_DNA"/>
</dbReference>
<evidence type="ECO:0000313" key="2">
    <source>
        <dbReference type="Proteomes" id="UP001610728"/>
    </source>
</evidence>
<keyword evidence="2" id="KW-1185">Reference proteome</keyword>
<gene>
    <name evidence="1" type="ORF">HOO65_030327</name>
</gene>
<comment type="caution">
    <text evidence="1">The sequence shown here is derived from an EMBL/GenBank/DDBJ whole genome shotgun (WGS) entry which is preliminary data.</text>
</comment>
<organism evidence="1 2">
    <name type="scientific">Ceratocystis lukuohia</name>
    <dbReference type="NCBI Taxonomy" id="2019550"/>
    <lineage>
        <taxon>Eukaryota</taxon>
        <taxon>Fungi</taxon>
        <taxon>Dikarya</taxon>
        <taxon>Ascomycota</taxon>
        <taxon>Pezizomycotina</taxon>
        <taxon>Sordariomycetes</taxon>
        <taxon>Hypocreomycetidae</taxon>
        <taxon>Microascales</taxon>
        <taxon>Ceratocystidaceae</taxon>
        <taxon>Ceratocystis</taxon>
    </lineage>
</organism>
<dbReference type="PANTHER" id="PTHR12732:SF8">
    <property type="entry name" value="NUCLEAR MRNA EXPORT PROTEIN THP1"/>
    <property type="match status" value="1"/>
</dbReference>
<proteinExistence type="predicted"/>
<reference evidence="1 2" key="1">
    <citation type="submission" date="2020-05" db="EMBL/GenBank/DDBJ databases">
        <title>Ceratocystis lukuohia genome.</title>
        <authorList>
            <person name="Harrington T.C."/>
            <person name="Kim K."/>
            <person name="Mayers C.G."/>
        </authorList>
    </citation>
    <scope>NUCLEOTIDE SEQUENCE [LARGE SCALE GENOMIC DNA]</scope>
    <source>
        <strain evidence="1 2">C4212</strain>
    </source>
</reference>
<dbReference type="InterPro" id="IPR045114">
    <property type="entry name" value="Csn12-like"/>
</dbReference>
<dbReference type="GeneID" id="98117144"/>
<sequence length="525" mass="58100">MSLLLQFLSTILDYVHKQDGPSLGAWLKVEPTASEQYFKLAQELRSQFRDAAAVESTVAKCFPDEDPVEGRGAPWAGLVSFLREYVMYWRDADFDDLAKTHERLLLTGAASCSTCGVAFANPTYGGMLLETCMSLSEALSRLTLALNKRPDLMARQKGGGGGEEERKTIAEVCAEILQKIFTTCLTDRSSARNARPEGKKVGVYMFANLTLKLLFACRRKQLAQQIFTNIETNSPPLSLYPAAQRVTFLFYLGRFWLSNNSYSRASLALDEAYRQTPRVCVSQRALILSYLVPCNILIGRLPSPALLQRPEMQEIAPLYGGLSAALKVGNIPLYQALLALHRDYLMGKGVHAALAYEGRGILWRSLARRVFLLTYVPPPPGDKKPALLDLDYLEAAARFLQRRIESMPPHTLAASANTSLPNNTHLIPGLPFSANSTPGKLLPHEGVVNGSQEITAEGIELIVSSLIDMELMHGYISHSLRKFALFRGKNMPIATAGWPTVAPAIRDRKYDEDFDMTAVPGWVRS</sequence>
<dbReference type="RefSeq" id="XP_070860006.1">
    <property type="nucleotide sequence ID" value="XM_071002075.1"/>
</dbReference>
<dbReference type="SMART" id="SM00753">
    <property type="entry name" value="PAM"/>
    <property type="match status" value="1"/>
</dbReference>
<protein>
    <submittedName>
        <fullName evidence="1">PCI domain-containing protein</fullName>
    </submittedName>
</protein>
<dbReference type="PANTHER" id="PTHR12732">
    <property type="entry name" value="UNCHARACTERIZED PROTEASOME COMPONENT REGION PCI-CONTAINING"/>
    <property type="match status" value="1"/>
</dbReference>
<accession>A0ABR4MKK9</accession>
<name>A0ABR4MKK9_9PEZI</name>
<dbReference type="Proteomes" id="UP001610728">
    <property type="component" value="Unassembled WGS sequence"/>
</dbReference>